<keyword evidence="15" id="KW-1185">Reference proteome</keyword>
<dbReference type="InterPro" id="IPR022813">
    <property type="entry name" value="SecD/SecF_arch_bac"/>
</dbReference>
<keyword evidence="6 9" id="KW-1133">Transmembrane helix</keyword>
<dbReference type="SUPFAM" id="SSF82866">
    <property type="entry name" value="Multidrug efflux transporter AcrB transmembrane domain"/>
    <property type="match status" value="1"/>
</dbReference>
<dbReference type="InterPro" id="IPR054384">
    <property type="entry name" value="SecDF_P1_head"/>
</dbReference>
<dbReference type="PANTHER" id="PTHR30081">
    <property type="entry name" value="PROTEIN-EXPORT MEMBRANE PROTEIN SEC"/>
    <property type="match status" value="1"/>
</dbReference>
<keyword evidence="8 9" id="KW-0472">Membrane</keyword>
<evidence type="ECO:0000256" key="6">
    <source>
        <dbReference type="ARBA" id="ARBA00022989"/>
    </source>
</evidence>
<dbReference type="Pfam" id="PF22599">
    <property type="entry name" value="SecDF_P1_head"/>
    <property type="match status" value="1"/>
</dbReference>
<keyword evidence="7 9" id="KW-0811">Translocation</keyword>
<name>A0ABU1I9E6_9BURK</name>
<dbReference type="RefSeq" id="WP_309827705.1">
    <property type="nucleotide sequence ID" value="NZ_JAVIZX010000001.1"/>
</dbReference>
<dbReference type="Gene3D" id="3.30.1360.200">
    <property type="match status" value="1"/>
</dbReference>
<proteinExistence type="inferred from homology"/>
<comment type="function">
    <text evidence="9">Part of the Sec protein translocase complex. Interacts with the SecYEG preprotein conducting channel. SecDF uses the proton motive force (PMF) to complete protein translocation after the ATP-dependent function of SecA.</text>
</comment>
<dbReference type="InterPro" id="IPR027398">
    <property type="entry name" value="SecD-TM"/>
</dbReference>
<reference evidence="14 15" key="1">
    <citation type="submission" date="2023-08" db="EMBL/GenBank/DDBJ databases">
        <title>Functional and genomic diversity of the sorghum phyllosphere microbiome.</title>
        <authorList>
            <person name="Shade A."/>
        </authorList>
    </citation>
    <scope>NUCLEOTIDE SEQUENCE [LARGE SCALE GENOMIC DNA]</scope>
    <source>
        <strain evidence="14 15">SORGH_AS_0335</strain>
    </source>
</reference>
<evidence type="ECO:0000313" key="15">
    <source>
        <dbReference type="Proteomes" id="UP001267710"/>
    </source>
</evidence>
<comment type="subcellular location">
    <subcellularLocation>
        <location evidence="1 9">Cell membrane</location>
        <topology evidence="1 9">Multi-pass membrane protein</topology>
    </subcellularLocation>
</comment>
<dbReference type="Pfam" id="PF07549">
    <property type="entry name" value="Sec_GG"/>
    <property type="match status" value="1"/>
</dbReference>
<feature type="domain" description="SecDF P1 head subdomain" evidence="13">
    <location>
        <begin position="316"/>
        <end position="427"/>
    </location>
</feature>
<evidence type="ECO:0000256" key="8">
    <source>
        <dbReference type="ARBA" id="ARBA00023136"/>
    </source>
</evidence>
<dbReference type="HAMAP" id="MF_01463_B">
    <property type="entry name" value="SecD_B"/>
    <property type="match status" value="1"/>
</dbReference>
<comment type="caution">
    <text evidence="9">Lacks conserved residue(s) required for the propagation of feature annotation.</text>
</comment>
<feature type="domain" description="Protein translocase subunit SecDF P1" evidence="12">
    <location>
        <begin position="234"/>
        <end position="293"/>
    </location>
</feature>
<comment type="similarity">
    <text evidence="9">Belongs to the SecD/SecF family. SecD subfamily.</text>
</comment>
<dbReference type="InterPro" id="IPR048634">
    <property type="entry name" value="SecD_SecF_C"/>
</dbReference>
<dbReference type="Pfam" id="PF13721">
    <property type="entry name" value="SecD-TM1"/>
    <property type="match status" value="1"/>
</dbReference>
<organism evidence="14 15">
    <name type="scientific">Paracidovorax wautersii</name>
    <dbReference type="NCBI Taxonomy" id="1177982"/>
    <lineage>
        <taxon>Bacteria</taxon>
        <taxon>Pseudomonadati</taxon>
        <taxon>Pseudomonadota</taxon>
        <taxon>Betaproteobacteria</taxon>
        <taxon>Burkholderiales</taxon>
        <taxon>Comamonadaceae</taxon>
        <taxon>Paracidovorax</taxon>
    </lineage>
</organism>
<gene>
    <name evidence="9" type="primary">secD</name>
    <name evidence="14" type="ORF">QE399_001539</name>
</gene>
<dbReference type="InterPro" id="IPR022646">
    <property type="entry name" value="SecD/SecF_CS"/>
</dbReference>
<keyword evidence="4 9" id="KW-0812">Transmembrane</keyword>
<dbReference type="Gene3D" id="3.30.70.3400">
    <property type="match status" value="2"/>
</dbReference>
<keyword evidence="2 9" id="KW-0813">Transport</keyword>
<evidence type="ECO:0000256" key="2">
    <source>
        <dbReference type="ARBA" id="ARBA00022448"/>
    </source>
</evidence>
<evidence type="ECO:0000256" key="1">
    <source>
        <dbReference type="ARBA" id="ARBA00004651"/>
    </source>
</evidence>
<keyword evidence="5 9" id="KW-0653">Protein transport</keyword>
<dbReference type="InterPro" id="IPR048631">
    <property type="entry name" value="SecD_1st"/>
</dbReference>
<dbReference type="InterPro" id="IPR055344">
    <property type="entry name" value="SecD_SecF_C_bact"/>
</dbReference>
<dbReference type="Gene3D" id="1.20.1640.10">
    <property type="entry name" value="Multidrug efflux transporter AcrB transmembrane domain"/>
    <property type="match status" value="1"/>
</dbReference>
<comment type="caution">
    <text evidence="14">The sequence shown here is derived from an EMBL/GenBank/DDBJ whole genome shotgun (WGS) entry which is preliminary data.</text>
</comment>
<dbReference type="Pfam" id="PF21760">
    <property type="entry name" value="SecD_1st"/>
    <property type="match status" value="1"/>
</dbReference>
<dbReference type="EMBL" id="JAVIZX010000001">
    <property type="protein sequence ID" value="MDR6213850.1"/>
    <property type="molecule type" value="Genomic_DNA"/>
</dbReference>
<feature type="domain" description="SecD export protein N-terminal TM" evidence="11">
    <location>
        <begin position="1"/>
        <end position="108"/>
    </location>
</feature>
<protein>
    <recommendedName>
        <fullName evidence="9">Protein translocase subunit SecD</fullName>
    </recommendedName>
</protein>
<dbReference type="NCBIfam" id="TIGR01129">
    <property type="entry name" value="secD"/>
    <property type="match status" value="1"/>
</dbReference>
<evidence type="ECO:0000256" key="7">
    <source>
        <dbReference type="ARBA" id="ARBA00023010"/>
    </source>
</evidence>
<evidence type="ECO:0000259" key="11">
    <source>
        <dbReference type="Pfam" id="PF13721"/>
    </source>
</evidence>
<evidence type="ECO:0000256" key="4">
    <source>
        <dbReference type="ARBA" id="ARBA00022692"/>
    </source>
</evidence>
<dbReference type="Proteomes" id="UP001267710">
    <property type="component" value="Unassembled WGS sequence"/>
</dbReference>
<accession>A0ABU1I9E6</accession>
<dbReference type="PANTHER" id="PTHR30081:SF1">
    <property type="entry name" value="PROTEIN TRANSLOCASE SUBUNIT SECD"/>
    <property type="match status" value="1"/>
</dbReference>
<feature type="transmembrane region" description="Helical" evidence="9">
    <location>
        <begin position="572"/>
        <end position="596"/>
    </location>
</feature>
<evidence type="ECO:0000256" key="9">
    <source>
        <dbReference type="HAMAP-Rule" id="MF_01463"/>
    </source>
</evidence>
<evidence type="ECO:0000259" key="10">
    <source>
        <dbReference type="Pfam" id="PF02355"/>
    </source>
</evidence>
<comment type="subunit">
    <text evidence="9">Forms a complex with SecF. Part of the essential Sec protein translocation apparatus which comprises SecA, SecYEG and auxiliary proteins SecDF-YajC and YidC.</text>
</comment>
<dbReference type="NCBIfam" id="TIGR00916">
    <property type="entry name" value="2A0604s01"/>
    <property type="match status" value="1"/>
</dbReference>
<evidence type="ECO:0000256" key="3">
    <source>
        <dbReference type="ARBA" id="ARBA00022475"/>
    </source>
</evidence>
<dbReference type="Pfam" id="PF02355">
    <property type="entry name" value="SecD_SecF_C"/>
    <property type="match status" value="1"/>
</dbReference>
<feature type="domain" description="Protein export membrane protein SecD/SecF C-terminal" evidence="10">
    <location>
        <begin position="429"/>
        <end position="599"/>
    </location>
</feature>
<evidence type="ECO:0000259" key="13">
    <source>
        <dbReference type="Pfam" id="PF22599"/>
    </source>
</evidence>
<dbReference type="InterPro" id="IPR005791">
    <property type="entry name" value="SecD"/>
</dbReference>
<feature type="transmembrane region" description="Helical" evidence="9">
    <location>
        <begin position="453"/>
        <end position="470"/>
    </location>
</feature>
<evidence type="ECO:0000256" key="5">
    <source>
        <dbReference type="ARBA" id="ARBA00022927"/>
    </source>
</evidence>
<keyword evidence="3 9" id="KW-1003">Cell membrane</keyword>
<evidence type="ECO:0000313" key="14">
    <source>
        <dbReference type="EMBL" id="MDR6213850.1"/>
    </source>
</evidence>
<evidence type="ECO:0000259" key="12">
    <source>
        <dbReference type="Pfam" id="PF21760"/>
    </source>
</evidence>
<sequence>MNRYPVWKYAIIVIVLLVGALYTLPNFFGEAPAVQVSSAKATVKVDSAVQQRVEEALKAAGLNPSSVVFEGNSVRARFDTPDEQLKAKDAIQRALIPDASDPPYIVALNLVSRSPDWLTAIHARPMYLGLDLRGGVHFMLQVDMQAALTKKVESLAGDLRTSLRDKNIRHGGISRDGQAVDIRVRDDATLTAARNLITDQFPDLQSTSSPDGQGFRLRATIKPEALRKVQDQALKQNITTLHNRINELGVAEPVIQQQGVDRIVVQLPGVQDTAKAKDILGRTATLEVRMVDEGTEARSAEMGSGPVPFGAEKYLDRNGQAVIVKKQVILTGENLTDAQPGFDGQTQEPTVNLTLDAKGSRIFRDITRENVGKRMAIILFEKGKGEVVTAPVIRSEIGGGRVQISGRMTTAEANDTSLLLRAGSLAAPMEIIEEYTIGPSLGADNIDRGIHSVVWGFVAISVFMCVYYMLFGVISSIALSVNVLMLLAILSMLQATLTLPGIAAMALALGVAIDSNVLINERIREELRAGVAPQAAIHAGYERAWATILDSNVTTLIAGLALLAFGSGPVRGFAVVHCIGILTSMFSAVFFSRGLVNLWYGRKKKLKSVSIGQVWKPEGSDVRSVVTKNQ</sequence>